<dbReference type="AlphaFoldDB" id="A0A6S6XVC7"/>
<dbReference type="GO" id="GO:0051920">
    <property type="term" value="F:peroxiredoxin activity"/>
    <property type="evidence" value="ECO:0007669"/>
    <property type="project" value="InterPro"/>
</dbReference>
<feature type="domain" description="Carboxymuconolactone decarboxylase-like" evidence="1">
    <location>
        <begin position="44"/>
        <end position="128"/>
    </location>
</feature>
<proteinExistence type="predicted"/>
<dbReference type="InterPro" id="IPR029032">
    <property type="entry name" value="AhpD-like"/>
</dbReference>
<organism evidence="2 3">
    <name type="scientific">Denitratisoma oestradiolicum</name>
    <dbReference type="NCBI Taxonomy" id="311182"/>
    <lineage>
        <taxon>Bacteria</taxon>
        <taxon>Pseudomonadati</taxon>
        <taxon>Pseudomonadota</taxon>
        <taxon>Betaproteobacteria</taxon>
        <taxon>Nitrosomonadales</taxon>
        <taxon>Sterolibacteriaceae</taxon>
        <taxon>Denitratisoma</taxon>
    </lineage>
</organism>
<evidence type="ECO:0000313" key="2">
    <source>
        <dbReference type="EMBL" id="CAB1368007.1"/>
    </source>
</evidence>
<dbReference type="PANTHER" id="PTHR34846:SF11">
    <property type="entry name" value="4-CARBOXYMUCONOLACTONE DECARBOXYLASE FAMILY PROTEIN (AFU_ORTHOLOGUE AFUA_6G11590)"/>
    <property type="match status" value="1"/>
</dbReference>
<dbReference type="SUPFAM" id="SSF69118">
    <property type="entry name" value="AhpD-like"/>
    <property type="match status" value="1"/>
</dbReference>
<evidence type="ECO:0000313" key="3">
    <source>
        <dbReference type="Proteomes" id="UP000515733"/>
    </source>
</evidence>
<accession>A0A6S6XVC7</accession>
<dbReference type="PANTHER" id="PTHR34846">
    <property type="entry name" value="4-CARBOXYMUCONOLACTONE DECARBOXYLASE FAMILY PROTEIN (AFU_ORTHOLOGUE AFUA_6G11590)"/>
    <property type="match status" value="1"/>
</dbReference>
<dbReference type="InterPro" id="IPR003779">
    <property type="entry name" value="CMD-like"/>
</dbReference>
<evidence type="ECO:0000259" key="1">
    <source>
        <dbReference type="Pfam" id="PF02627"/>
    </source>
</evidence>
<sequence length="200" mass="22462">MSENMKTPRIPLLSAEEIAKIGVEAGIPPELHDRNIFRILFQSPRVAKALQGLLYAQLFDSAFDGRLRELVIMRIGWKTNCEYEWVQHWYTALKAFGCTEQDLLEVRDWQASTHLGAAEKAVLAATDEVISTGTISDETWARCEQNLEGTEARLELVFAIATWHAVSLMLRCIKVPVEADTVSWPPDGCSPEDFARGVSR</sequence>
<dbReference type="RefSeq" id="WP_197970516.1">
    <property type="nucleotide sequence ID" value="NZ_LR778301.1"/>
</dbReference>
<name>A0A6S6XVC7_9PROT</name>
<dbReference type="KEGG" id="doe:DENOEST_0842"/>
<dbReference type="Gene3D" id="1.20.1290.10">
    <property type="entry name" value="AhpD-like"/>
    <property type="match status" value="1"/>
</dbReference>
<gene>
    <name evidence="2" type="ORF">DENOEST_0842</name>
</gene>
<reference evidence="2 3" key="1">
    <citation type="submission" date="2020-03" db="EMBL/GenBank/DDBJ databases">
        <authorList>
            <consortium name="Genoscope - CEA"/>
            <person name="William W."/>
        </authorList>
    </citation>
    <scope>NUCLEOTIDE SEQUENCE [LARGE SCALE GENOMIC DNA]</scope>
    <source>
        <strain evidence="3">DSM 16959</strain>
    </source>
</reference>
<dbReference type="Proteomes" id="UP000515733">
    <property type="component" value="Chromosome"/>
</dbReference>
<dbReference type="EMBL" id="LR778301">
    <property type="protein sequence ID" value="CAB1368007.1"/>
    <property type="molecule type" value="Genomic_DNA"/>
</dbReference>
<dbReference type="Pfam" id="PF02627">
    <property type="entry name" value="CMD"/>
    <property type="match status" value="1"/>
</dbReference>
<keyword evidence="3" id="KW-1185">Reference proteome</keyword>
<protein>
    <submittedName>
        <fullName evidence="2">Carboxymuconolactone decarboxylase</fullName>
    </submittedName>
</protein>